<dbReference type="PROSITE" id="PS51257">
    <property type="entry name" value="PROKAR_LIPOPROTEIN"/>
    <property type="match status" value="1"/>
</dbReference>
<reference evidence="1" key="1">
    <citation type="submission" date="2018-05" db="EMBL/GenBank/DDBJ databases">
        <authorList>
            <person name="Lanie J.A."/>
            <person name="Ng W.-L."/>
            <person name="Kazmierczak K.M."/>
            <person name="Andrzejewski T.M."/>
            <person name="Davidsen T.M."/>
            <person name="Wayne K.J."/>
            <person name="Tettelin H."/>
            <person name="Glass J.I."/>
            <person name="Rusch D."/>
            <person name="Podicherti R."/>
            <person name="Tsui H.-C.T."/>
            <person name="Winkler M.E."/>
        </authorList>
    </citation>
    <scope>NUCLEOTIDE SEQUENCE</scope>
</reference>
<dbReference type="EMBL" id="UINC01085615">
    <property type="protein sequence ID" value="SVC33335.1"/>
    <property type="molecule type" value="Genomic_DNA"/>
</dbReference>
<dbReference type="AlphaFoldDB" id="A0A382LBU2"/>
<organism evidence="1">
    <name type="scientific">marine metagenome</name>
    <dbReference type="NCBI Taxonomy" id="408172"/>
    <lineage>
        <taxon>unclassified sequences</taxon>
        <taxon>metagenomes</taxon>
        <taxon>ecological metagenomes</taxon>
    </lineage>
</organism>
<evidence type="ECO:0008006" key="2">
    <source>
        <dbReference type="Google" id="ProtNLM"/>
    </source>
</evidence>
<sequence>MFKRVFYVIPILLCTALGIGCTPEVSYEQLTYHNNVVFYRSPVAQEEAQKVVDLYAKNKYFTDESETNIQLRKESGNYEIRAVAKIKTSDQPADYTFRSFDYETFMELACFQNKYALPDVNLTYVLTQDDDFEKVLQRYPSHCNSNSIGKNIVFGNNSFFHLAPVEQDEALKIMNHLIGIDLITAETNFEWQLIYGLDRLEFRFPSESGLALEGFSETFQSISCGMGSSVENPVDIILVDYIGSLEAGKKEIARYACEN</sequence>
<accession>A0A382LBU2</accession>
<name>A0A382LBU2_9ZZZZ</name>
<gene>
    <name evidence="1" type="ORF">METZ01_LOCUS286189</name>
</gene>
<evidence type="ECO:0000313" key="1">
    <source>
        <dbReference type="EMBL" id="SVC33335.1"/>
    </source>
</evidence>
<protein>
    <recommendedName>
        <fullName evidence="2">Lipoprotein</fullName>
    </recommendedName>
</protein>
<proteinExistence type="predicted"/>